<gene>
    <name evidence="6" type="primary">C11H17orf99</name>
</gene>
<keyword evidence="2" id="KW-0325">Glycoprotein</keyword>
<feature type="domain" description="IL-40-like Ig" evidence="4">
    <location>
        <begin position="24"/>
        <end position="117"/>
    </location>
</feature>
<feature type="signal peptide" evidence="3">
    <location>
        <begin position="1"/>
        <end position="18"/>
    </location>
</feature>
<dbReference type="GeneID" id="110304131"/>
<dbReference type="InterPro" id="IPR013783">
    <property type="entry name" value="Ig-like_fold"/>
</dbReference>
<feature type="domain" description="IL-40-like Ig" evidence="4">
    <location>
        <begin position="121"/>
        <end position="207"/>
    </location>
</feature>
<dbReference type="Gene3D" id="2.60.40.10">
    <property type="entry name" value="Immunoglobulins"/>
    <property type="match status" value="1"/>
</dbReference>
<dbReference type="SUPFAM" id="SSF48726">
    <property type="entry name" value="Immunoglobulin"/>
    <property type="match status" value="1"/>
</dbReference>
<evidence type="ECO:0000256" key="1">
    <source>
        <dbReference type="ARBA" id="ARBA00022729"/>
    </source>
</evidence>
<dbReference type="GO" id="GO:0002313">
    <property type="term" value="P:mature B cell differentiation involved in immune response"/>
    <property type="evidence" value="ECO:0007669"/>
    <property type="project" value="Ensembl"/>
</dbReference>
<dbReference type="KEGG" id="mcal:110304131"/>
<dbReference type="Pfam" id="PF17736">
    <property type="entry name" value="Ig_C17orf99"/>
    <property type="match status" value="2"/>
</dbReference>
<protein>
    <submittedName>
        <fullName evidence="6">Protein IL-40</fullName>
    </submittedName>
</protein>
<dbReference type="GO" id="GO:2000558">
    <property type="term" value="P:positive regulation of immunoglobulin production in mucosal tissue"/>
    <property type="evidence" value="ECO:0007669"/>
    <property type="project" value="Ensembl"/>
</dbReference>
<dbReference type="AlphaFoldDB" id="A0A6P5QR75"/>
<dbReference type="InterPro" id="IPR040878">
    <property type="entry name" value="IL-40-like_Ig"/>
</dbReference>
<evidence type="ECO:0000259" key="4">
    <source>
        <dbReference type="Pfam" id="PF17736"/>
    </source>
</evidence>
<dbReference type="RefSeq" id="XP_021031025.1">
    <property type="nucleotide sequence ID" value="XM_021175366.1"/>
</dbReference>
<reference evidence="6" key="1">
    <citation type="submission" date="2025-08" db="UniProtKB">
        <authorList>
            <consortium name="RefSeq"/>
        </authorList>
    </citation>
    <scope>IDENTIFICATION</scope>
</reference>
<proteinExistence type="predicted"/>
<evidence type="ECO:0000313" key="5">
    <source>
        <dbReference type="Proteomes" id="UP000515126"/>
    </source>
</evidence>
<name>A0A6P5QR75_MUSCR</name>
<keyword evidence="1 3" id="KW-0732">Signal</keyword>
<evidence type="ECO:0000256" key="3">
    <source>
        <dbReference type="SAM" id="SignalP"/>
    </source>
</evidence>
<evidence type="ECO:0000256" key="2">
    <source>
        <dbReference type="ARBA" id="ARBA00023180"/>
    </source>
</evidence>
<sequence>MALLQLLFFAMLAACGFSEEQTEGITIAYKVLEVYPQSRRVLITCDAPEASRPVTYSLLASRGVLVAKKVVHDSTPASFNINITIKSSPDLLTYSCQAASNSGTYGPSSRLQMYQELWAKPVSQLQADFILRHGDSGPTVELSCLASSGSPPITYRLVGNGGRVLAQQRPLHGKPANFSLPLSQTAGWFQCEAENDVGVDSSARIPLPRAEARAKLVTTLAGELPLTPTCILAGSLVSIAVIASRMLSSTRL</sequence>
<keyword evidence="5" id="KW-1185">Reference proteome</keyword>
<dbReference type="Proteomes" id="UP000515126">
    <property type="component" value="Chromosome 11"/>
</dbReference>
<accession>A0A6P5QR75</accession>
<organism evidence="5 6">
    <name type="scientific">Mus caroli</name>
    <name type="common">Ryukyu mouse</name>
    <name type="synonym">Ricefield mouse</name>
    <dbReference type="NCBI Taxonomy" id="10089"/>
    <lineage>
        <taxon>Eukaryota</taxon>
        <taxon>Metazoa</taxon>
        <taxon>Chordata</taxon>
        <taxon>Craniata</taxon>
        <taxon>Vertebrata</taxon>
        <taxon>Euteleostomi</taxon>
        <taxon>Mammalia</taxon>
        <taxon>Eutheria</taxon>
        <taxon>Euarchontoglires</taxon>
        <taxon>Glires</taxon>
        <taxon>Rodentia</taxon>
        <taxon>Myomorpha</taxon>
        <taxon>Muroidea</taxon>
        <taxon>Muridae</taxon>
        <taxon>Murinae</taxon>
        <taxon>Mus</taxon>
        <taxon>Mus</taxon>
    </lineage>
</organism>
<evidence type="ECO:0000313" key="6">
    <source>
        <dbReference type="RefSeq" id="XP_021031025.1"/>
    </source>
</evidence>
<feature type="chain" id="PRO_5027968607" evidence="3">
    <location>
        <begin position="19"/>
        <end position="252"/>
    </location>
</feature>
<dbReference type="InterPro" id="IPR036179">
    <property type="entry name" value="Ig-like_dom_sf"/>
</dbReference>
<dbReference type="CTD" id="100058002"/>